<dbReference type="PIRSF" id="PIRSF005962">
    <property type="entry name" value="Pept_M20D_amidohydro"/>
    <property type="match status" value="1"/>
</dbReference>
<protein>
    <submittedName>
        <fullName evidence="7">Amidohydrolase</fullName>
    </submittedName>
</protein>
<evidence type="ECO:0000256" key="4">
    <source>
        <dbReference type="ARBA" id="ARBA00056511"/>
    </source>
</evidence>
<dbReference type="InterPro" id="IPR011650">
    <property type="entry name" value="Peptidase_M20_dimer"/>
</dbReference>
<dbReference type="NCBIfam" id="TIGR01891">
    <property type="entry name" value="amidohydrolases"/>
    <property type="match status" value="1"/>
</dbReference>
<dbReference type="InterPro" id="IPR036264">
    <property type="entry name" value="Bact_exopeptidase_dim_dom"/>
</dbReference>
<accession>A0A7K4FKC2</accession>
<dbReference type="GO" id="GO:0046872">
    <property type="term" value="F:metal ion binding"/>
    <property type="evidence" value="ECO:0007669"/>
    <property type="project" value="UniProtKB-KW"/>
</dbReference>
<evidence type="ECO:0000256" key="2">
    <source>
        <dbReference type="ARBA" id="ARBA00022645"/>
    </source>
</evidence>
<comment type="function">
    <text evidence="4">Can release basic, acidic, aromatic, and, to a lesser extent, aliphatic amino acids.</text>
</comment>
<reference evidence="7 8" key="1">
    <citation type="submission" date="2020-05" db="EMBL/GenBank/DDBJ databases">
        <authorList>
            <person name="Zhang R."/>
        </authorList>
    </citation>
    <scope>NUCLEOTIDE SEQUENCE [LARGE SCALE GENOMIC DNA]</scope>
    <source>
        <strain evidence="7 8">DSM 28986</strain>
    </source>
</reference>
<dbReference type="Gene3D" id="3.30.70.360">
    <property type="match status" value="1"/>
</dbReference>
<evidence type="ECO:0000259" key="6">
    <source>
        <dbReference type="Pfam" id="PF07687"/>
    </source>
</evidence>
<dbReference type="GO" id="GO:0004180">
    <property type="term" value="F:carboxypeptidase activity"/>
    <property type="evidence" value="ECO:0007669"/>
    <property type="project" value="UniProtKB-KW"/>
</dbReference>
<evidence type="ECO:0000313" key="8">
    <source>
        <dbReference type="Proteomes" id="UP000546917"/>
    </source>
</evidence>
<feature type="binding site" evidence="5">
    <location>
        <position position="352"/>
    </location>
    <ligand>
        <name>Mn(2+)</name>
        <dbReference type="ChEBI" id="CHEBI:29035"/>
        <label>2</label>
    </ligand>
</feature>
<dbReference type="InterPro" id="IPR017439">
    <property type="entry name" value="Amidohydrolase"/>
</dbReference>
<comment type="cofactor">
    <cofactor evidence="5">
        <name>Mn(2+)</name>
        <dbReference type="ChEBI" id="CHEBI:29035"/>
    </cofactor>
    <text evidence="5">The Mn(2+) ion enhances activity.</text>
</comment>
<feature type="binding site" evidence="5">
    <location>
        <position position="92"/>
    </location>
    <ligand>
        <name>Mn(2+)</name>
        <dbReference type="ChEBI" id="CHEBI:29035"/>
        <label>2</label>
    </ligand>
</feature>
<organism evidence="7 8">
    <name type="scientific">Ferroplasma acidiphilum</name>
    <dbReference type="NCBI Taxonomy" id="74969"/>
    <lineage>
        <taxon>Archaea</taxon>
        <taxon>Methanobacteriati</taxon>
        <taxon>Thermoplasmatota</taxon>
        <taxon>Thermoplasmata</taxon>
        <taxon>Thermoplasmatales</taxon>
        <taxon>Ferroplasmaceae</taxon>
        <taxon>Ferroplasma</taxon>
    </lineage>
</organism>
<dbReference type="InterPro" id="IPR002933">
    <property type="entry name" value="Peptidase_M20"/>
</dbReference>
<comment type="similarity">
    <text evidence="1">Belongs to the peptidase M20 family.</text>
</comment>
<feature type="binding site" evidence="5">
    <location>
        <position position="94"/>
    </location>
    <ligand>
        <name>Mn(2+)</name>
        <dbReference type="ChEBI" id="CHEBI:29035"/>
        <label>2</label>
    </ligand>
</feature>
<dbReference type="PANTHER" id="PTHR11014:SF63">
    <property type="entry name" value="METALLOPEPTIDASE, PUTATIVE (AFU_ORTHOLOGUE AFUA_6G09600)-RELATED"/>
    <property type="match status" value="1"/>
</dbReference>
<keyword evidence="5" id="KW-0464">Manganese</keyword>
<dbReference type="PANTHER" id="PTHR11014">
    <property type="entry name" value="PEPTIDASE M20 FAMILY MEMBER"/>
    <property type="match status" value="1"/>
</dbReference>
<gene>
    <name evidence="7" type="ORF">HLB00_01265</name>
</gene>
<evidence type="ECO:0000313" key="7">
    <source>
        <dbReference type="EMBL" id="NOL59466.1"/>
    </source>
</evidence>
<comment type="caution">
    <text evidence="7">The sequence shown here is derived from an EMBL/GenBank/DDBJ whole genome shotgun (WGS) entry which is preliminary data.</text>
</comment>
<dbReference type="EMBL" id="JABGBP010000036">
    <property type="protein sequence ID" value="NOL59466.1"/>
    <property type="molecule type" value="Genomic_DNA"/>
</dbReference>
<keyword evidence="5" id="KW-0479">Metal-binding</keyword>
<feature type="domain" description="Peptidase M20 dimerisation" evidence="6">
    <location>
        <begin position="175"/>
        <end position="269"/>
    </location>
</feature>
<keyword evidence="2" id="KW-0645">Protease</keyword>
<evidence type="ECO:0000256" key="1">
    <source>
        <dbReference type="ARBA" id="ARBA00006153"/>
    </source>
</evidence>
<dbReference type="FunFam" id="3.30.70.360:FF:000014">
    <property type="entry name" value="N-acyl-L-amino acid amidohydrolase"/>
    <property type="match status" value="1"/>
</dbReference>
<proteinExistence type="inferred from homology"/>
<feature type="binding site" evidence="5">
    <location>
        <position position="128"/>
    </location>
    <ligand>
        <name>Mn(2+)</name>
        <dbReference type="ChEBI" id="CHEBI:29035"/>
        <label>2</label>
    </ligand>
</feature>
<dbReference type="Pfam" id="PF01546">
    <property type="entry name" value="Peptidase_M20"/>
    <property type="match status" value="1"/>
</dbReference>
<dbReference type="Proteomes" id="UP000546917">
    <property type="component" value="Unassembled WGS sequence"/>
</dbReference>
<evidence type="ECO:0000256" key="5">
    <source>
        <dbReference type="PIRSR" id="PIRSR005962-1"/>
    </source>
</evidence>
<dbReference type="SUPFAM" id="SSF55031">
    <property type="entry name" value="Bacterial exopeptidase dimerisation domain"/>
    <property type="match status" value="1"/>
</dbReference>
<evidence type="ECO:0000256" key="3">
    <source>
        <dbReference type="ARBA" id="ARBA00022801"/>
    </source>
</evidence>
<keyword evidence="2" id="KW-0121">Carboxypeptidase</keyword>
<dbReference type="AlphaFoldDB" id="A0A7K4FKC2"/>
<name>A0A7K4FKC2_9ARCH</name>
<dbReference type="RefSeq" id="WP_171481227.1">
    <property type="nucleotide sequence ID" value="NZ_JABGBP010000036.1"/>
</dbReference>
<sequence>METEEYIIAMREYFHENPELSFKEFKTADRLEKELRDMGLNPKRITDTGIIADIKGNGKKTVAIRADIDALPVTEENKVSYVSKNKGVMHACGHDTHMAMLLGAAKMLIAEKEKLNGNIRLIFQPAEELPPGGAVGMIKNGALENVDFVIGQHIMGFIPAGKIAIYYKEMMANADEFDIKIHGKGGHGSAPQDSIDAIYITAHLIEMLNTIVSREIDPQEPAVITTGTVNSGYRYNIIAAHAELTGTVRTFNIEVQEKIIKRIKDILEGLKSIYGIEYEYEYKKGYPVLVNNEKIAKYIEEAAKRIVGKDNIIHPKPNMGGEDFAYFLQKVPGAYYFIGGSNSERGIDSMNHSPTFDVDESALYTGAKVLKEAAMEILNKE</sequence>
<keyword evidence="3 7" id="KW-0378">Hydrolase</keyword>
<feature type="binding site" evidence="5">
    <location>
        <position position="153"/>
    </location>
    <ligand>
        <name>Mn(2+)</name>
        <dbReference type="ChEBI" id="CHEBI:29035"/>
        <label>2</label>
    </ligand>
</feature>
<dbReference type="Pfam" id="PF07687">
    <property type="entry name" value="M20_dimer"/>
    <property type="match status" value="1"/>
</dbReference>
<dbReference type="Gene3D" id="3.40.630.10">
    <property type="entry name" value="Zn peptidases"/>
    <property type="match status" value="1"/>
</dbReference>
<dbReference type="SUPFAM" id="SSF53187">
    <property type="entry name" value="Zn-dependent exopeptidases"/>
    <property type="match status" value="1"/>
</dbReference>